<feature type="transmembrane region" description="Helical" evidence="2">
    <location>
        <begin position="147"/>
        <end position="167"/>
    </location>
</feature>
<feature type="transmembrane region" description="Helical" evidence="2">
    <location>
        <begin position="119"/>
        <end position="140"/>
    </location>
</feature>
<keyword evidence="2" id="KW-0472">Membrane</keyword>
<feature type="transmembrane region" description="Helical" evidence="2">
    <location>
        <begin position="173"/>
        <end position="194"/>
    </location>
</feature>
<keyword evidence="4" id="KW-1185">Reference proteome</keyword>
<dbReference type="AlphaFoldDB" id="A0A2T8F6P1"/>
<feature type="region of interest" description="Disordered" evidence="1">
    <location>
        <begin position="1"/>
        <end position="63"/>
    </location>
</feature>
<feature type="compositionally biased region" description="Low complexity" evidence="1">
    <location>
        <begin position="31"/>
        <end position="60"/>
    </location>
</feature>
<feature type="transmembrane region" description="Helical" evidence="2">
    <location>
        <begin position="71"/>
        <end position="94"/>
    </location>
</feature>
<accession>A0A2T8F6P1</accession>
<keyword evidence="2" id="KW-1133">Transmembrane helix</keyword>
<protein>
    <submittedName>
        <fullName evidence="3">Uncharacterized protein</fullName>
    </submittedName>
</protein>
<reference evidence="3 4" key="1">
    <citation type="submission" date="2018-04" db="EMBL/GenBank/DDBJ databases">
        <title>Genome of Nocardioides gansuensis WSJ-1.</title>
        <authorList>
            <person name="Wu S."/>
            <person name="Wang G."/>
        </authorList>
    </citation>
    <scope>NUCLEOTIDE SEQUENCE [LARGE SCALE GENOMIC DNA]</scope>
    <source>
        <strain evidence="3 4">WSJ-1</strain>
    </source>
</reference>
<evidence type="ECO:0000256" key="2">
    <source>
        <dbReference type="SAM" id="Phobius"/>
    </source>
</evidence>
<evidence type="ECO:0000256" key="1">
    <source>
        <dbReference type="SAM" id="MobiDB-lite"/>
    </source>
</evidence>
<evidence type="ECO:0000313" key="3">
    <source>
        <dbReference type="EMBL" id="PVG81375.1"/>
    </source>
</evidence>
<comment type="caution">
    <text evidence="3">The sequence shown here is derived from an EMBL/GenBank/DDBJ whole genome shotgun (WGS) entry which is preliminary data.</text>
</comment>
<keyword evidence="2" id="KW-0812">Transmembrane</keyword>
<gene>
    <name evidence="3" type="ORF">DDE18_17970</name>
</gene>
<proteinExistence type="predicted"/>
<feature type="compositionally biased region" description="Polar residues" evidence="1">
    <location>
        <begin position="19"/>
        <end position="30"/>
    </location>
</feature>
<name>A0A2T8F6P1_9ACTN</name>
<sequence length="206" mass="21962">MTTPPTNEGPGQDPYGQPNYGQPNHGQPNHGQPNYGQPNYGQPQPGQSPYGQPAYGQPPAVRGEPPRSIQLAVTLIWVTIGLGLLSSLLSFLYLDEIISMTLDDAGASGLDEDTVRSGVMVGAVIGLTIGVLLYGGLALFIKRGAGWARIVYTVLATISILGAVMSLGDPQPILLRLVGLIGLGVTAFVLWLLWQKESTDWFRRPA</sequence>
<dbReference type="Proteomes" id="UP000246018">
    <property type="component" value="Unassembled WGS sequence"/>
</dbReference>
<dbReference type="OrthoDB" id="3831145at2"/>
<dbReference type="EMBL" id="QDGZ01000008">
    <property type="protein sequence ID" value="PVG81375.1"/>
    <property type="molecule type" value="Genomic_DNA"/>
</dbReference>
<dbReference type="RefSeq" id="WP_116573657.1">
    <property type="nucleotide sequence ID" value="NZ_QDGZ01000008.1"/>
</dbReference>
<evidence type="ECO:0000313" key="4">
    <source>
        <dbReference type="Proteomes" id="UP000246018"/>
    </source>
</evidence>
<organism evidence="3 4">
    <name type="scientific">Nocardioides gansuensis</name>
    <dbReference type="NCBI Taxonomy" id="2138300"/>
    <lineage>
        <taxon>Bacteria</taxon>
        <taxon>Bacillati</taxon>
        <taxon>Actinomycetota</taxon>
        <taxon>Actinomycetes</taxon>
        <taxon>Propionibacteriales</taxon>
        <taxon>Nocardioidaceae</taxon>
        <taxon>Nocardioides</taxon>
    </lineage>
</organism>